<dbReference type="Gene3D" id="3.40.50.300">
    <property type="entry name" value="P-loop containing nucleotide triphosphate hydrolases"/>
    <property type="match status" value="1"/>
</dbReference>
<evidence type="ECO:0000256" key="13">
    <source>
        <dbReference type="ARBA" id="ARBA00022989"/>
    </source>
</evidence>
<keyword evidence="14" id="KW-0482">Metalloprotease</keyword>
<dbReference type="SMART" id="SM00382">
    <property type="entry name" value="AAA"/>
    <property type="match status" value="1"/>
</dbReference>
<feature type="domain" description="AAA+ ATPase" evidence="16">
    <location>
        <begin position="116"/>
        <end position="255"/>
    </location>
</feature>
<evidence type="ECO:0000256" key="6">
    <source>
        <dbReference type="ARBA" id="ARBA00022692"/>
    </source>
</evidence>
<evidence type="ECO:0000256" key="9">
    <source>
        <dbReference type="ARBA" id="ARBA00022801"/>
    </source>
</evidence>
<protein>
    <submittedName>
        <fullName evidence="18">AAA domain-containing protein</fullName>
    </submittedName>
</protein>
<dbReference type="InterPro" id="IPR003593">
    <property type="entry name" value="AAA+_ATPase"/>
</dbReference>
<comment type="cofactor">
    <cofactor evidence="1">
        <name>Zn(2+)</name>
        <dbReference type="ChEBI" id="CHEBI:29105"/>
    </cofactor>
</comment>
<dbReference type="FunFam" id="1.10.8.60:FF:000019">
    <property type="entry name" value="AFG3-like AAA ATPase 2"/>
    <property type="match status" value="1"/>
</dbReference>
<evidence type="ECO:0000256" key="4">
    <source>
        <dbReference type="ARBA" id="ARBA00010550"/>
    </source>
</evidence>
<evidence type="ECO:0000259" key="16">
    <source>
        <dbReference type="SMART" id="SM00382"/>
    </source>
</evidence>
<keyword evidence="7" id="KW-0479">Metal-binding</keyword>
<dbReference type="Pfam" id="PF17862">
    <property type="entry name" value="AAA_lid_3"/>
    <property type="match status" value="1"/>
</dbReference>
<evidence type="ECO:0000256" key="8">
    <source>
        <dbReference type="ARBA" id="ARBA00022741"/>
    </source>
</evidence>
<dbReference type="WBParaSite" id="SMUV_0000481801-mRNA-1">
    <property type="protein sequence ID" value="SMUV_0000481801-mRNA-1"/>
    <property type="gene ID" value="SMUV_0000481801"/>
</dbReference>
<dbReference type="PANTHER" id="PTHR43655">
    <property type="entry name" value="ATP-DEPENDENT PROTEASE"/>
    <property type="match status" value="1"/>
</dbReference>
<name>A0A0N5AK12_9BILA</name>
<dbReference type="PANTHER" id="PTHR43655:SF8">
    <property type="entry name" value="PARAPLEGIN"/>
    <property type="match status" value="1"/>
</dbReference>
<evidence type="ECO:0000256" key="1">
    <source>
        <dbReference type="ARBA" id="ARBA00001947"/>
    </source>
</evidence>
<dbReference type="AlphaFoldDB" id="A0A0N5AK12"/>
<evidence type="ECO:0000256" key="2">
    <source>
        <dbReference type="ARBA" id="ARBA00004141"/>
    </source>
</evidence>
<dbReference type="CDD" id="cd19501">
    <property type="entry name" value="RecA-like_FtsH"/>
    <property type="match status" value="1"/>
</dbReference>
<dbReference type="InterPro" id="IPR041569">
    <property type="entry name" value="AAA_lid_3"/>
</dbReference>
<evidence type="ECO:0000256" key="11">
    <source>
        <dbReference type="ARBA" id="ARBA00022840"/>
    </source>
</evidence>
<dbReference type="GO" id="GO:0016887">
    <property type="term" value="F:ATP hydrolysis activity"/>
    <property type="evidence" value="ECO:0007669"/>
    <property type="project" value="InterPro"/>
</dbReference>
<dbReference type="Pfam" id="PF00004">
    <property type="entry name" value="AAA"/>
    <property type="match status" value="1"/>
</dbReference>
<organism evidence="17 18">
    <name type="scientific">Syphacia muris</name>
    <dbReference type="NCBI Taxonomy" id="451379"/>
    <lineage>
        <taxon>Eukaryota</taxon>
        <taxon>Metazoa</taxon>
        <taxon>Ecdysozoa</taxon>
        <taxon>Nematoda</taxon>
        <taxon>Chromadorea</taxon>
        <taxon>Rhabditida</taxon>
        <taxon>Spirurina</taxon>
        <taxon>Oxyuridomorpha</taxon>
        <taxon>Oxyuroidea</taxon>
        <taxon>Oxyuridae</taxon>
        <taxon>Syphacia</taxon>
    </lineage>
</organism>
<dbReference type="InterPro" id="IPR037219">
    <property type="entry name" value="Peptidase_M41-like"/>
</dbReference>
<dbReference type="GO" id="GO:0004222">
    <property type="term" value="F:metalloendopeptidase activity"/>
    <property type="evidence" value="ECO:0007669"/>
    <property type="project" value="InterPro"/>
</dbReference>
<comment type="subcellular location">
    <subcellularLocation>
        <location evidence="2">Membrane</location>
        <topology evidence="2">Multi-pass membrane protein</topology>
    </subcellularLocation>
</comment>
<comment type="similarity">
    <text evidence="3">In the C-terminal section; belongs to the peptidase M41 family.</text>
</comment>
<keyword evidence="8" id="KW-0547">Nucleotide-binding</keyword>
<evidence type="ECO:0000256" key="15">
    <source>
        <dbReference type="ARBA" id="ARBA00023136"/>
    </source>
</evidence>
<evidence type="ECO:0000256" key="7">
    <source>
        <dbReference type="ARBA" id="ARBA00022723"/>
    </source>
</evidence>
<accession>A0A0N5AK12</accession>
<dbReference type="SUPFAM" id="SSF140990">
    <property type="entry name" value="FtsH protease domain-like"/>
    <property type="match status" value="1"/>
</dbReference>
<dbReference type="GO" id="GO:0005745">
    <property type="term" value="C:m-AAA complex"/>
    <property type="evidence" value="ECO:0007669"/>
    <property type="project" value="TreeGrafter"/>
</dbReference>
<keyword evidence="5" id="KW-0645">Protease</keyword>
<keyword evidence="12" id="KW-0809">Transit peptide</keyword>
<dbReference type="GO" id="GO:0005524">
    <property type="term" value="F:ATP binding"/>
    <property type="evidence" value="ECO:0007669"/>
    <property type="project" value="UniProtKB-KW"/>
</dbReference>
<evidence type="ECO:0000313" key="18">
    <source>
        <dbReference type="WBParaSite" id="SMUV_0000481801-mRNA-1"/>
    </source>
</evidence>
<evidence type="ECO:0000313" key="17">
    <source>
        <dbReference type="Proteomes" id="UP000046393"/>
    </source>
</evidence>
<dbReference type="Proteomes" id="UP000046393">
    <property type="component" value="Unplaced"/>
</dbReference>
<keyword evidence="9" id="KW-0378">Hydrolase</keyword>
<evidence type="ECO:0000256" key="5">
    <source>
        <dbReference type="ARBA" id="ARBA00022670"/>
    </source>
</evidence>
<evidence type="ECO:0000256" key="3">
    <source>
        <dbReference type="ARBA" id="ARBA00010044"/>
    </source>
</evidence>
<keyword evidence="17" id="KW-1185">Reference proteome</keyword>
<keyword evidence="13" id="KW-1133">Transmembrane helix</keyword>
<evidence type="ECO:0000256" key="12">
    <source>
        <dbReference type="ARBA" id="ARBA00022946"/>
    </source>
</evidence>
<comment type="similarity">
    <text evidence="4">In the N-terminal section; belongs to the AAA ATPase family.</text>
</comment>
<proteinExistence type="inferred from homology"/>
<keyword evidence="11" id="KW-0067">ATP-binding</keyword>
<dbReference type="InterPro" id="IPR003959">
    <property type="entry name" value="ATPase_AAA_core"/>
</dbReference>
<dbReference type="Pfam" id="PF01434">
    <property type="entry name" value="Peptidase_M41"/>
    <property type="match status" value="2"/>
</dbReference>
<dbReference type="InterPro" id="IPR000642">
    <property type="entry name" value="Peptidase_M41"/>
</dbReference>
<dbReference type="GO" id="GO:0004176">
    <property type="term" value="F:ATP-dependent peptidase activity"/>
    <property type="evidence" value="ECO:0007669"/>
    <property type="project" value="InterPro"/>
</dbReference>
<keyword evidence="15" id="KW-0472">Membrane</keyword>
<dbReference type="InterPro" id="IPR050928">
    <property type="entry name" value="ATP-dep_Zn_Metalloprotease"/>
</dbReference>
<reference evidence="18" key="1">
    <citation type="submission" date="2017-02" db="UniProtKB">
        <authorList>
            <consortium name="WormBaseParasite"/>
        </authorList>
    </citation>
    <scope>IDENTIFICATION</scope>
</reference>
<dbReference type="GO" id="GO:0046872">
    <property type="term" value="F:metal ion binding"/>
    <property type="evidence" value="ECO:0007669"/>
    <property type="project" value="UniProtKB-KW"/>
</dbReference>
<dbReference type="Gene3D" id="1.10.8.60">
    <property type="match status" value="1"/>
</dbReference>
<keyword evidence="10" id="KW-0862">Zinc</keyword>
<evidence type="ECO:0000256" key="14">
    <source>
        <dbReference type="ARBA" id="ARBA00023049"/>
    </source>
</evidence>
<dbReference type="STRING" id="451379.A0A0N5AK12"/>
<sequence length="522" mass="58390">MILEALSNPFQSGGRVLTWSEFVNDVLPSGQVSALSHQFCIWEQNIVLVIVFRTNLAVLQKQMFKPNIEIIDPHGGKKLKIRFNDIAGLHEAKLEIQEFVDYIKSPAKYTKLGAKLPRGALLTGPPGCGKTLLAKALAAESSVPFLSINGTEFVEMIGGLGAQRVRSLFEEAKARAPCMIFIDEIDSIGKKRTGSGFAASEENEQTLNQLLVAMDGMDSSKTVVVFGSTNRADTLDKALLRPGRFDRHILIGLPNVKEREEMFLLYLRKIKLDKEPEMYAKRLAQLTPGFSGADIYNVVNQAAIQAGSNNKSCVTIAEIDFALNRVLAGAEKRSQVMQKEEKRTVAFHEAGHVLAGWLLKHTDALLKVSIVPRTSAALGFSKYNQGDRLLFSKEEVYYTDISSYREYSFWKMQYSMKFYGMSEKIGPLSFQMDPDTEVNADFRKKPYSSTANLVSQAYYATEELLSKNREKLEIIANALLKKEVLNYEDVKKLIGPPKYGEKTVVELADQVLPKPEDMNYQI</sequence>
<dbReference type="SUPFAM" id="SSF52540">
    <property type="entry name" value="P-loop containing nucleoside triphosphate hydrolases"/>
    <property type="match status" value="1"/>
</dbReference>
<dbReference type="FunFam" id="3.40.50.300:FF:000277">
    <property type="entry name" value="ATP-dependent zinc metalloprotease FtsH"/>
    <property type="match status" value="1"/>
</dbReference>
<dbReference type="InterPro" id="IPR027417">
    <property type="entry name" value="P-loop_NTPase"/>
</dbReference>
<dbReference type="Gene3D" id="1.20.58.760">
    <property type="entry name" value="Peptidase M41"/>
    <property type="match status" value="2"/>
</dbReference>
<dbReference type="GO" id="GO:0034982">
    <property type="term" value="P:mitochondrial protein processing"/>
    <property type="evidence" value="ECO:0007669"/>
    <property type="project" value="TreeGrafter"/>
</dbReference>
<evidence type="ECO:0000256" key="10">
    <source>
        <dbReference type="ARBA" id="ARBA00022833"/>
    </source>
</evidence>
<keyword evidence="6" id="KW-0812">Transmembrane</keyword>